<dbReference type="InterPro" id="IPR008969">
    <property type="entry name" value="CarboxyPept-like_regulatory"/>
</dbReference>
<keyword evidence="2 7" id="KW-0813">Transport</keyword>
<dbReference type="RefSeq" id="WP_091693788.1">
    <property type="nucleotide sequence ID" value="NZ_FPBF01000003.1"/>
</dbReference>
<dbReference type="EMBL" id="FPBF01000003">
    <property type="protein sequence ID" value="SFT89814.1"/>
    <property type="molecule type" value="Genomic_DNA"/>
</dbReference>
<comment type="similarity">
    <text evidence="7">Belongs to the TonB-dependent receptor family.</text>
</comment>
<evidence type="ECO:0000259" key="9">
    <source>
        <dbReference type="Pfam" id="PF07715"/>
    </source>
</evidence>
<sequence>MKKLRLIIILTLLSIGNLLAQSLTVSGKVESSEDGLPIPGASIQIKGTTDGVISDLDGNYTITVPNAESVLIFSFVGHVTQEEIVGNRSSIDVTLKSSISDLGEVIVTGVAVGTPTKKLGFAIGKVDKELLQEAPATDPGNAIRGKVSGVQIVQGTGRPGTAPTIRLRGVTAISGSQQPLIIVDGIITQGSLADINMNDVESMEVLKGAAASSLYGSLAGNGVIQIITKRGADREGVTRVTVRQELGNSYLAREVPLSYHHRYQLNPDGSYVLTNPNNPNTRVEEADGIMDNIYPQVFNNQELLFKAQPFYTTNVSIANTGAKTNFFMGFENLNQGGIVVDMPAYKRQSLRLNIDHMLLNKIKLTSSTLFINSKSPNNGENGQSGLFYPILAHEPDQDLYANRDGGILPRSQSNLQNPLYELRHRFFRRDRKRLLQNVEVSYQVLDWLRLSGQYSMDLEFNNNENYTPKGYITQNTPQGGLGSLSQTWSNNSAEIATLTAAAQKKFGNWNTQAVIRYQFEKYLDEANNTSGSNFAVVDIPRFSALDPTTLNITNSLSDVRAENIFLNLGFDYKDKYIIEGLVRRDGSSLFGEDERYQLFYRGTAAYRLSEDVQIPGFQELKLRASYGTSGARPGFSAQYETYSLSRGVATKSVLGNRFLKPSKIGELEVGLNATFLNTWSFEFNYANIKADDQILQVPLSSVAGFSSQWQNAGTVRTHAYEFSLGSYLIENQDFSWNFNIVASNSKSTVEELGVPTILRGDGITSGMFRIAEGEEFGVMYGNVFAKSPSDFILDNNGFITNISGYLPDSESNKMPSDFEQNSDGYMVAAGTENTPAETATILYDPTTGQKLDAKIGNSAPDLILGLTNTLRYKNISLFVLMDAQIGGDIYNSSKQNLYFQERHGDLDQFNKPEGQRKSVPYYSGATSLYNGAAPAQHFVEKATYMKLREIALTYRVDETMMNSIGIGKIFHDAKISVIGRNLLTFTDYSGFDPEVASLSAGDPTTFRSDSYVYPMFRTFTAAIELRF</sequence>
<feature type="domain" description="TonB-dependent receptor plug" evidence="9">
    <location>
        <begin position="120"/>
        <end position="223"/>
    </location>
</feature>
<keyword evidence="11" id="KW-1185">Reference proteome</keyword>
<dbReference type="PROSITE" id="PS52016">
    <property type="entry name" value="TONB_DEPENDENT_REC_3"/>
    <property type="match status" value="1"/>
</dbReference>
<dbReference type="InterPro" id="IPR037066">
    <property type="entry name" value="Plug_dom_sf"/>
</dbReference>
<accession>A0A1I7BRI4</accession>
<dbReference type="NCBIfam" id="TIGR04056">
    <property type="entry name" value="OMP_RagA_SusC"/>
    <property type="match status" value="1"/>
</dbReference>
<evidence type="ECO:0000256" key="3">
    <source>
        <dbReference type="ARBA" id="ARBA00022452"/>
    </source>
</evidence>
<dbReference type="OrthoDB" id="9768177at2"/>
<keyword evidence="3 7" id="KW-1134">Transmembrane beta strand</keyword>
<dbReference type="InterPro" id="IPR023996">
    <property type="entry name" value="TonB-dep_OMP_SusC/RagA"/>
</dbReference>
<dbReference type="GO" id="GO:0009279">
    <property type="term" value="C:cell outer membrane"/>
    <property type="evidence" value="ECO:0007669"/>
    <property type="project" value="UniProtKB-SubCell"/>
</dbReference>
<feature type="chain" id="PRO_5011659622" evidence="8">
    <location>
        <begin position="21"/>
        <end position="1027"/>
    </location>
</feature>
<evidence type="ECO:0000256" key="7">
    <source>
        <dbReference type="PROSITE-ProRule" id="PRU01360"/>
    </source>
</evidence>
<dbReference type="SUPFAM" id="SSF49464">
    <property type="entry name" value="Carboxypeptidase regulatory domain-like"/>
    <property type="match status" value="1"/>
</dbReference>
<dbReference type="Gene3D" id="2.60.40.1120">
    <property type="entry name" value="Carboxypeptidase-like, regulatory domain"/>
    <property type="match status" value="1"/>
</dbReference>
<evidence type="ECO:0000256" key="4">
    <source>
        <dbReference type="ARBA" id="ARBA00022692"/>
    </source>
</evidence>
<name>A0A1I7BRI4_9BACT</name>
<dbReference type="Pfam" id="PF07715">
    <property type="entry name" value="Plug"/>
    <property type="match status" value="1"/>
</dbReference>
<gene>
    <name evidence="10" type="ORF">SAMN04489724_2637</name>
</gene>
<dbReference type="InterPro" id="IPR036942">
    <property type="entry name" value="Beta-barrel_TonB_sf"/>
</dbReference>
<evidence type="ECO:0000256" key="2">
    <source>
        <dbReference type="ARBA" id="ARBA00022448"/>
    </source>
</evidence>
<evidence type="ECO:0000256" key="5">
    <source>
        <dbReference type="ARBA" id="ARBA00023136"/>
    </source>
</evidence>
<keyword evidence="5 7" id="KW-0472">Membrane</keyword>
<dbReference type="STRING" id="305507.SAMN04489724_2637"/>
<evidence type="ECO:0000313" key="11">
    <source>
        <dbReference type="Proteomes" id="UP000199673"/>
    </source>
</evidence>
<feature type="signal peptide" evidence="8">
    <location>
        <begin position="1"/>
        <end position="20"/>
    </location>
</feature>
<dbReference type="SUPFAM" id="SSF56935">
    <property type="entry name" value="Porins"/>
    <property type="match status" value="1"/>
</dbReference>
<dbReference type="AlphaFoldDB" id="A0A1I7BRI4"/>
<evidence type="ECO:0000256" key="6">
    <source>
        <dbReference type="ARBA" id="ARBA00023237"/>
    </source>
</evidence>
<evidence type="ECO:0000313" key="10">
    <source>
        <dbReference type="EMBL" id="SFT89814.1"/>
    </source>
</evidence>
<dbReference type="Pfam" id="PF13715">
    <property type="entry name" value="CarbopepD_reg_2"/>
    <property type="match status" value="1"/>
</dbReference>
<comment type="subcellular location">
    <subcellularLocation>
        <location evidence="1 7">Cell outer membrane</location>
        <topology evidence="1 7">Multi-pass membrane protein</topology>
    </subcellularLocation>
</comment>
<keyword evidence="4 7" id="KW-0812">Transmembrane</keyword>
<keyword evidence="8" id="KW-0732">Signal</keyword>
<evidence type="ECO:0000256" key="1">
    <source>
        <dbReference type="ARBA" id="ARBA00004571"/>
    </source>
</evidence>
<reference evidence="11" key="1">
    <citation type="submission" date="2016-10" db="EMBL/GenBank/DDBJ databases">
        <authorList>
            <person name="Varghese N."/>
            <person name="Submissions S."/>
        </authorList>
    </citation>
    <scope>NUCLEOTIDE SEQUENCE [LARGE SCALE GENOMIC DNA]</scope>
    <source>
        <strain evidence="11">DSM 23445</strain>
    </source>
</reference>
<dbReference type="Gene3D" id="2.40.170.20">
    <property type="entry name" value="TonB-dependent receptor, beta-barrel domain"/>
    <property type="match status" value="1"/>
</dbReference>
<keyword evidence="6 7" id="KW-0998">Cell outer membrane</keyword>
<protein>
    <submittedName>
        <fullName evidence="10">TonB-linked outer membrane protein, SusC/RagA family</fullName>
    </submittedName>
</protein>
<evidence type="ECO:0000256" key="8">
    <source>
        <dbReference type="SAM" id="SignalP"/>
    </source>
</evidence>
<dbReference type="Proteomes" id="UP000199673">
    <property type="component" value="Unassembled WGS sequence"/>
</dbReference>
<dbReference type="Gene3D" id="2.170.130.10">
    <property type="entry name" value="TonB-dependent receptor, plug domain"/>
    <property type="match status" value="1"/>
</dbReference>
<organism evidence="10 11">
    <name type="scientific">Algoriphagus locisalis</name>
    <dbReference type="NCBI Taxonomy" id="305507"/>
    <lineage>
        <taxon>Bacteria</taxon>
        <taxon>Pseudomonadati</taxon>
        <taxon>Bacteroidota</taxon>
        <taxon>Cytophagia</taxon>
        <taxon>Cytophagales</taxon>
        <taxon>Cyclobacteriaceae</taxon>
        <taxon>Algoriphagus</taxon>
    </lineage>
</organism>
<dbReference type="InterPro" id="IPR012910">
    <property type="entry name" value="Plug_dom"/>
</dbReference>
<proteinExistence type="inferred from homology"/>
<dbReference type="InterPro" id="IPR039426">
    <property type="entry name" value="TonB-dep_rcpt-like"/>
</dbReference>